<feature type="compositionally biased region" description="Polar residues" evidence="1">
    <location>
        <begin position="193"/>
        <end position="209"/>
    </location>
</feature>
<dbReference type="OrthoDB" id="10687822at2759"/>
<feature type="region of interest" description="Disordered" evidence="1">
    <location>
        <begin position="512"/>
        <end position="574"/>
    </location>
</feature>
<feature type="region of interest" description="Disordered" evidence="1">
    <location>
        <begin position="255"/>
        <end position="294"/>
    </location>
</feature>
<organism evidence="2 3">
    <name type="scientific">Halteria grandinella</name>
    <dbReference type="NCBI Taxonomy" id="5974"/>
    <lineage>
        <taxon>Eukaryota</taxon>
        <taxon>Sar</taxon>
        <taxon>Alveolata</taxon>
        <taxon>Ciliophora</taxon>
        <taxon>Intramacronucleata</taxon>
        <taxon>Spirotrichea</taxon>
        <taxon>Stichotrichia</taxon>
        <taxon>Sporadotrichida</taxon>
        <taxon>Halteriidae</taxon>
        <taxon>Halteria</taxon>
    </lineage>
</organism>
<name>A0A8J8T8E4_HALGN</name>
<gene>
    <name evidence="2" type="ORF">FGO68_gene855</name>
</gene>
<feature type="compositionally biased region" description="Low complexity" evidence="1">
    <location>
        <begin position="903"/>
        <end position="920"/>
    </location>
</feature>
<keyword evidence="3" id="KW-1185">Reference proteome</keyword>
<dbReference type="AlphaFoldDB" id="A0A8J8T8E4"/>
<evidence type="ECO:0000313" key="2">
    <source>
        <dbReference type="EMBL" id="TNV86134.1"/>
    </source>
</evidence>
<feature type="compositionally biased region" description="Polar residues" evidence="1">
    <location>
        <begin position="563"/>
        <end position="574"/>
    </location>
</feature>
<feature type="region of interest" description="Disordered" evidence="1">
    <location>
        <begin position="903"/>
        <end position="923"/>
    </location>
</feature>
<dbReference type="Proteomes" id="UP000785679">
    <property type="component" value="Unassembled WGS sequence"/>
</dbReference>
<accession>A0A8J8T8E4</accession>
<feature type="region of interest" description="Disordered" evidence="1">
    <location>
        <begin position="599"/>
        <end position="626"/>
    </location>
</feature>
<feature type="region of interest" description="Disordered" evidence="1">
    <location>
        <begin position="145"/>
        <end position="164"/>
    </location>
</feature>
<feature type="region of interest" description="Disordered" evidence="1">
    <location>
        <begin position="193"/>
        <end position="233"/>
    </location>
</feature>
<reference evidence="2" key="1">
    <citation type="submission" date="2019-06" db="EMBL/GenBank/DDBJ databases">
        <authorList>
            <person name="Zheng W."/>
        </authorList>
    </citation>
    <scope>NUCLEOTIDE SEQUENCE</scope>
    <source>
        <strain evidence="2">QDHG01</strain>
    </source>
</reference>
<evidence type="ECO:0000313" key="3">
    <source>
        <dbReference type="Proteomes" id="UP000785679"/>
    </source>
</evidence>
<comment type="caution">
    <text evidence="2">The sequence shown here is derived from an EMBL/GenBank/DDBJ whole genome shotgun (WGS) entry which is preliminary data.</text>
</comment>
<evidence type="ECO:0000256" key="1">
    <source>
        <dbReference type="SAM" id="MobiDB-lite"/>
    </source>
</evidence>
<feature type="compositionally biased region" description="Basic and acidic residues" evidence="1">
    <location>
        <begin position="529"/>
        <end position="538"/>
    </location>
</feature>
<sequence>MSLHQKSTLDISLPAGEESSLFYLNDSSFLPYSPRASIQRNLGVDYLKISQHNLAMQIFSDELKPQVKEIVDQEPQPMPLKYIEKKPQCDLKKRQISIQQVYNSRRSTLVDKYIEQALQRGIPNAQKPSSTGLAQKLHIPLRQNVAQPQQQSKTSMRSSITSNYNSASASHKLLKPIHQVSQPVLQVINTAKPLTQMQPRASKPSLQTKQPRKSSDRNLRVSQNSSIHESSHVVLKNLNEAGSKGKLVSYASQKELEKSTKSNTRHRKSQSLLSEKQLPSKADSKSHIKFNLLEASSRNINPMKTLKRKTGKSINSQMRASRTQFLEDAEQKQPIDAQNLRKQMLILKQKMNSYVKEITPSSIQELMQLKTPQSKQQLRAGKCICLLLNSFYDYSSFRDYVFQNWLEIHCFLNFVNKNHNLMEEIELVKTKAEHSKSVRNTNMLEQLKKELKLNQVEIQQHMHETLKSPKIQNYLYKPIFGFIFYLLSFMALKKIHEQFNISRRSSLSTSRSLSKSPVLMSRQGGFMETTRRSTERQSFRLSESGGQQLPVLSDRSQSESLRHNQQQASQPKGNIANQILQTIERVFSSNKYPAKRLRKAGIQDKMYKKNDENKDPSLKYKRKDSRQSAANKDLEYCLSIGNLQLSKMMPDNVDICSQIEQFQILSPTSAFLNNSQGVQQQNSNYILAHQNTNGIINIQEVPYQNNGIIAADSQSKNFSIDKKNCSAFDISIQESPYPIQQQPPRPQELHVHYDNYQMNTVDWKMAESLKTSIEAHHNDSSIKVEDLISRVKYENDTISPSWPYINMRKRQSLVLEQTKSVNIGHNIHLQSTAPPQNLLEQAFEEFQQQQNIVLQKAGEFDQSQQTSDHLFLNQMRHEIISDQDKIIQLLKDRRRNAPSYLHSSLTSVQSDQSSVQQPGSDYGNMIKQIRQE</sequence>
<dbReference type="EMBL" id="RRYP01001278">
    <property type="protein sequence ID" value="TNV86134.1"/>
    <property type="molecule type" value="Genomic_DNA"/>
</dbReference>
<feature type="compositionally biased region" description="Basic and acidic residues" evidence="1">
    <location>
        <begin position="601"/>
        <end position="618"/>
    </location>
</feature>
<protein>
    <submittedName>
        <fullName evidence="2">Uncharacterized protein</fullName>
    </submittedName>
</protein>
<proteinExistence type="predicted"/>